<reference evidence="2" key="1">
    <citation type="journal article" date="2019" name="Int. J. Syst. Evol. Microbiol.">
        <title>The Global Catalogue of Microorganisms (GCM) 10K type strain sequencing project: providing services to taxonomists for standard genome sequencing and annotation.</title>
        <authorList>
            <consortium name="The Broad Institute Genomics Platform"/>
            <consortium name="The Broad Institute Genome Sequencing Center for Infectious Disease"/>
            <person name="Wu L."/>
            <person name="Ma J."/>
        </authorList>
    </citation>
    <scope>NUCLEOTIDE SEQUENCE [LARGE SCALE GENOMIC DNA]</scope>
    <source>
        <strain evidence="2">CCUG 54527</strain>
    </source>
</reference>
<comment type="caution">
    <text evidence="1">The sequence shown here is derived from an EMBL/GenBank/DDBJ whole genome shotgun (WGS) entry which is preliminary data.</text>
</comment>
<protein>
    <recommendedName>
        <fullName evidence="3">TIGR04076 family protein</fullName>
    </recommendedName>
</protein>
<dbReference type="Proteomes" id="UP001596170">
    <property type="component" value="Unassembled WGS sequence"/>
</dbReference>
<dbReference type="EMBL" id="JBHSRI010000002">
    <property type="protein sequence ID" value="MFC6038374.1"/>
    <property type="molecule type" value="Genomic_DNA"/>
</dbReference>
<keyword evidence="2" id="KW-1185">Reference proteome</keyword>
<organism evidence="1 2">
    <name type="scientific">Paenisporosarcina macmurdoensis</name>
    <dbReference type="NCBI Taxonomy" id="212659"/>
    <lineage>
        <taxon>Bacteria</taxon>
        <taxon>Bacillati</taxon>
        <taxon>Bacillota</taxon>
        <taxon>Bacilli</taxon>
        <taxon>Bacillales</taxon>
        <taxon>Caryophanaceae</taxon>
        <taxon>Paenisporosarcina</taxon>
    </lineage>
</organism>
<evidence type="ECO:0000313" key="1">
    <source>
        <dbReference type="EMBL" id="MFC6038374.1"/>
    </source>
</evidence>
<accession>A0ABW1L3W2</accession>
<sequence length="102" mass="11662">MTGMKGKLTYDGHTLTKGGYKFCEDKVPKEFTVDVKIEEGVLLINNFCDNTGTGSCVSGFSGFAMRIEDIKENKKRYYCNDFEPNDDFDDLIFEIEFIESEK</sequence>
<proteinExistence type="predicted"/>
<gene>
    <name evidence="1" type="ORF">ACFPYN_02790</name>
</gene>
<dbReference type="RefSeq" id="WP_377732391.1">
    <property type="nucleotide sequence ID" value="NZ_JBHSRI010000002.1"/>
</dbReference>
<evidence type="ECO:0000313" key="2">
    <source>
        <dbReference type="Proteomes" id="UP001596170"/>
    </source>
</evidence>
<name>A0ABW1L3W2_9BACL</name>
<evidence type="ECO:0008006" key="3">
    <source>
        <dbReference type="Google" id="ProtNLM"/>
    </source>
</evidence>